<feature type="domain" description="HTH luxR-type" evidence="4">
    <location>
        <begin position="141"/>
        <end position="206"/>
    </location>
</feature>
<dbReference type="PROSITE" id="PS50043">
    <property type="entry name" value="HTH_LUXR_2"/>
    <property type="match status" value="1"/>
</dbReference>
<name>A0ABW5Q1K8_9BACI</name>
<dbReference type="EMBL" id="JBHUMX010000035">
    <property type="protein sequence ID" value="MFD2629207.1"/>
    <property type="molecule type" value="Genomic_DNA"/>
</dbReference>
<comment type="caution">
    <text evidence="5">The sequence shown here is derived from an EMBL/GenBank/DDBJ whole genome shotgun (WGS) entry which is preliminary data.</text>
</comment>
<dbReference type="InterPro" id="IPR000792">
    <property type="entry name" value="Tscrpt_reg_LuxR_C"/>
</dbReference>
<keyword evidence="6" id="KW-1185">Reference proteome</keyword>
<reference evidence="6" key="1">
    <citation type="journal article" date="2019" name="Int. J. Syst. Evol. Microbiol.">
        <title>The Global Catalogue of Microorganisms (GCM) 10K type strain sequencing project: providing services to taxonomists for standard genome sequencing and annotation.</title>
        <authorList>
            <consortium name="The Broad Institute Genomics Platform"/>
            <consortium name="The Broad Institute Genome Sequencing Center for Infectious Disease"/>
            <person name="Wu L."/>
            <person name="Ma J."/>
        </authorList>
    </citation>
    <scope>NUCLEOTIDE SEQUENCE [LARGE SCALE GENOMIC DNA]</scope>
    <source>
        <strain evidence="6">TISTR 1858</strain>
    </source>
</reference>
<dbReference type="CDD" id="cd06170">
    <property type="entry name" value="LuxR_C_like"/>
    <property type="match status" value="1"/>
</dbReference>
<dbReference type="PROSITE" id="PS00622">
    <property type="entry name" value="HTH_LUXR_1"/>
    <property type="match status" value="1"/>
</dbReference>
<organism evidence="5 6">
    <name type="scientific">Oceanobacillus kapialis</name>
    <dbReference type="NCBI Taxonomy" id="481353"/>
    <lineage>
        <taxon>Bacteria</taxon>
        <taxon>Bacillati</taxon>
        <taxon>Bacillota</taxon>
        <taxon>Bacilli</taxon>
        <taxon>Bacillales</taxon>
        <taxon>Bacillaceae</taxon>
        <taxon>Oceanobacillus</taxon>
    </lineage>
</organism>
<sequence>MRKVTVISRSELMDNICKILEENIPYYTISSYNILQQGVPPRDKLDTDLVIIEIGRDTNIQEIISSLKKSTTLISLLIKKINAKDLTKLFRLGFDGYFHGKMELLELKMAIEYIFEGGQYIHPQLCPVLMSDYIYKTSETAQRPFGILSDQEWKVLEGIVHGKKNSEIAAELFVSAYTVNNHVGAILRKLNVTDRTSAAVKAVKHKWVSTP</sequence>
<keyword evidence="2" id="KW-0238">DNA-binding</keyword>
<evidence type="ECO:0000256" key="3">
    <source>
        <dbReference type="ARBA" id="ARBA00023163"/>
    </source>
</evidence>
<keyword evidence="1" id="KW-0805">Transcription regulation</keyword>
<protein>
    <submittedName>
        <fullName evidence="5">Response regulator transcription factor</fullName>
    </submittedName>
</protein>
<dbReference type="Pfam" id="PF00196">
    <property type="entry name" value="GerE"/>
    <property type="match status" value="1"/>
</dbReference>
<dbReference type="PANTHER" id="PTHR43214">
    <property type="entry name" value="TWO-COMPONENT RESPONSE REGULATOR"/>
    <property type="match status" value="1"/>
</dbReference>
<dbReference type="Gene3D" id="3.40.50.2300">
    <property type="match status" value="1"/>
</dbReference>
<dbReference type="InterPro" id="IPR039420">
    <property type="entry name" value="WalR-like"/>
</dbReference>
<dbReference type="SUPFAM" id="SSF46894">
    <property type="entry name" value="C-terminal effector domain of the bipartite response regulators"/>
    <property type="match status" value="1"/>
</dbReference>
<dbReference type="SMART" id="SM00421">
    <property type="entry name" value="HTH_LUXR"/>
    <property type="match status" value="1"/>
</dbReference>
<evidence type="ECO:0000313" key="5">
    <source>
        <dbReference type="EMBL" id="MFD2629207.1"/>
    </source>
</evidence>
<evidence type="ECO:0000259" key="4">
    <source>
        <dbReference type="PROSITE" id="PS50043"/>
    </source>
</evidence>
<evidence type="ECO:0000313" key="6">
    <source>
        <dbReference type="Proteomes" id="UP001597451"/>
    </source>
</evidence>
<keyword evidence="3" id="KW-0804">Transcription</keyword>
<dbReference type="RefSeq" id="WP_379561976.1">
    <property type="nucleotide sequence ID" value="NZ_JBHUMX010000035.1"/>
</dbReference>
<evidence type="ECO:0000256" key="2">
    <source>
        <dbReference type="ARBA" id="ARBA00023125"/>
    </source>
</evidence>
<dbReference type="PRINTS" id="PR00038">
    <property type="entry name" value="HTHLUXR"/>
</dbReference>
<dbReference type="Proteomes" id="UP001597451">
    <property type="component" value="Unassembled WGS sequence"/>
</dbReference>
<dbReference type="PANTHER" id="PTHR43214:SF39">
    <property type="entry name" value="TRANSCRIPTIONAL REGULATORY PROTEIN DEGU"/>
    <property type="match status" value="1"/>
</dbReference>
<evidence type="ECO:0000256" key="1">
    <source>
        <dbReference type="ARBA" id="ARBA00023015"/>
    </source>
</evidence>
<dbReference type="InterPro" id="IPR016032">
    <property type="entry name" value="Sig_transdc_resp-reg_C-effctor"/>
</dbReference>
<proteinExistence type="predicted"/>
<accession>A0ABW5Q1K8</accession>
<gene>
    <name evidence="5" type="ORF">ACFSUN_10500</name>
</gene>